<evidence type="ECO:0000256" key="2">
    <source>
        <dbReference type="ARBA" id="ARBA00022475"/>
    </source>
</evidence>
<dbReference type="PATRIC" id="fig|1347342.6.peg.2460"/>
<gene>
    <name evidence="7" type="ORF">BN863_24460</name>
</gene>
<protein>
    <submittedName>
        <fullName evidence="7">Permease</fullName>
    </submittedName>
</protein>
<feature type="transmembrane region" description="Helical" evidence="6">
    <location>
        <begin position="514"/>
        <end position="536"/>
    </location>
</feature>
<dbReference type="GO" id="GO:0043190">
    <property type="term" value="C:ATP-binding cassette (ABC) transporter complex"/>
    <property type="evidence" value="ECO:0007669"/>
    <property type="project" value="TreeGrafter"/>
</dbReference>
<feature type="transmembrane region" description="Helical" evidence="6">
    <location>
        <begin position="358"/>
        <end position="376"/>
    </location>
</feature>
<evidence type="ECO:0000313" key="8">
    <source>
        <dbReference type="Proteomes" id="UP000016160"/>
    </source>
</evidence>
<proteinExistence type="predicted"/>
<keyword evidence="5 6" id="KW-0472">Membrane</keyword>
<keyword evidence="3 6" id="KW-0812">Transmembrane</keyword>
<dbReference type="STRING" id="1347342.BN863_24460"/>
<dbReference type="Proteomes" id="UP000016160">
    <property type="component" value="Chromosome"/>
</dbReference>
<dbReference type="Pfam" id="PF03739">
    <property type="entry name" value="LptF_LptG"/>
    <property type="match status" value="1"/>
</dbReference>
<dbReference type="PANTHER" id="PTHR33529">
    <property type="entry name" value="SLR0882 PROTEIN-RELATED"/>
    <property type="match status" value="1"/>
</dbReference>
<evidence type="ECO:0000256" key="5">
    <source>
        <dbReference type="ARBA" id="ARBA00023136"/>
    </source>
</evidence>
<feature type="transmembrane region" description="Helical" evidence="6">
    <location>
        <begin position="25"/>
        <end position="44"/>
    </location>
</feature>
<feature type="transmembrane region" description="Helical" evidence="6">
    <location>
        <begin position="300"/>
        <end position="320"/>
    </location>
</feature>
<dbReference type="EMBL" id="HG315671">
    <property type="protein sequence ID" value="CDF80158.1"/>
    <property type="molecule type" value="Genomic_DNA"/>
</dbReference>
<evidence type="ECO:0000256" key="3">
    <source>
        <dbReference type="ARBA" id="ARBA00022692"/>
    </source>
</evidence>
<evidence type="ECO:0000313" key="7">
    <source>
        <dbReference type="EMBL" id="CDF80158.1"/>
    </source>
</evidence>
<keyword evidence="8" id="KW-1185">Reference proteome</keyword>
<dbReference type="GO" id="GO:0015920">
    <property type="term" value="P:lipopolysaccharide transport"/>
    <property type="evidence" value="ECO:0007669"/>
    <property type="project" value="TreeGrafter"/>
</dbReference>
<dbReference type="eggNOG" id="COG0795">
    <property type="taxonomic scope" value="Bacteria"/>
</dbReference>
<reference evidence="7 8" key="1">
    <citation type="journal article" date="2013" name="Appl. Environ. Microbiol.">
        <title>The genome of the alga-associated marine flavobacterium Formosa agariphila KMM 3901T reveals a broad potential for degradation of algal polysaccharides.</title>
        <authorList>
            <person name="Mann A.J."/>
            <person name="Hahnke R.L."/>
            <person name="Huang S."/>
            <person name="Werner J."/>
            <person name="Xing P."/>
            <person name="Barbeyron T."/>
            <person name="Huettel B."/>
            <person name="Stueber K."/>
            <person name="Reinhardt R."/>
            <person name="Harder J."/>
            <person name="Gloeckner F.O."/>
            <person name="Amann R.I."/>
            <person name="Teeling H."/>
        </authorList>
    </citation>
    <scope>NUCLEOTIDE SEQUENCE [LARGE SCALE GENOMIC DNA]</scope>
    <source>
        <strain evidence="8">DSM 15362 / KCTC 12365 / LMG 23005 / KMM 3901</strain>
    </source>
</reference>
<keyword evidence="2" id="KW-1003">Cell membrane</keyword>
<dbReference type="InterPro" id="IPR005495">
    <property type="entry name" value="LptG/LptF_permease"/>
</dbReference>
<dbReference type="HOGENOM" id="CLU_028799_6_0_10"/>
<name>T2KNX0_FORAG</name>
<dbReference type="PANTHER" id="PTHR33529:SF6">
    <property type="entry name" value="YJGP_YJGQ FAMILY PERMEASE"/>
    <property type="match status" value="1"/>
</dbReference>
<dbReference type="AlphaFoldDB" id="T2KNX0"/>
<evidence type="ECO:0000256" key="6">
    <source>
        <dbReference type="SAM" id="Phobius"/>
    </source>
</evidence>
<keyword evidence="4 6" id="KW-1133">Transmembrane helix</keyword>
<evidence type="ECO:0000256" key="1">
    <source>
        <dbReference type="ARBA" id="ARBA00004651"/>
    </source>
</evidence>
<feature type="transmembrane region" description="Helical" evidence="6">
    <location>
        <begin position="556"/>
        <end position="574"/>
    </location>
</feature>
<feature type="transmembrane region" description="Helical" evidence="6">
    <location>
        <begin position="326"/>
        <end position="346"/>
    </location>
</feature>
<evidence type="ECO:0000256" key="4">
    <source>
        <dbReference type="ARBA" id="ARBA00022989"/>
    </source>
</evidence>
<comment type="subcellular location">
    <subcellularLocation>
        <location evidence="1">Cell membrane</location>
        <topology evidence="1">Multi-pass membrane protein</topology>
    </subcellularLocation>
</comment>
<accession>T2KNX0</accession>
<feature type="transmembrane region" description="Helical" evidence="6">
    <location>
        <begin position="489"/>
        <end position="507"/>
    </location>
</feature>
<organism evidence="7 8">
    <name type="scientific">Formosa agariphila (strain DSM 15362 / KCTC 12365 / LMG 23005 / KMM 3901 / M-2Alg 35-1)</name>
    <dbReference type="NCBI Taxonomy" id="1347342"/>
    <lineage>
        <taxon>Bacteria</taxon>
        <taxon>Pseudomonadati</taxon>
        <taxon>Bacteroidota</taxon>
        <taxon>Flavobacteriia</taxon>
        <taxon>Flavobacteriales</taxon>
        <taxon>Flavobacteriaceae</taxon>
        <taxon>Formosa</taxon>
    </lineage>
</organism>
<sequence length="591" mass="67073">MVFGSFAENYEFAAMKSTGISLQRAMAGLSVFIVGLGILTFFFANNVIPWGEYNSYNLRKNIAKLKPAMVIAEGQFNDVGTINIKVAKKTGENGQFLHDVIIHRKAQTGLGNYTTIVAKEGEFISKENSDILKLILKDGYYYDDTPPKKVKEKRRRPFRKSAFDTYTINTDLSQLNDVDLEDKNITDKYNMLNVQDLGYTIDSLEQQRQKDYNTFSKKVYSRYGLNNLKTAVKKEDIKVIDTVFNGNLLNIFDSYKKLQIVELATNNIVSTQQILTTNEKSMKAKSIWLNKHVIALHEKLSLGFACIILFFVGAPLGALIRKGGLGLPMIIAILLFLTYHFIGIFAKNSAKDGSFSPILASWFSTLIMFPLGVFLTRRATADKGLFEFDHILIPLKKLLPFKDTSRDAFPDGLSRDFSDFKRYKEDKLLALIKDPTSHNYHESGKIEALHTLEERNLSLEAIRLKGVNIDPKFETSKHLVQVFNIHSKFAFIFNAIGIVLLVLYFVLNNNKMQDIAAISLQLSIISFVVFLIYYIALQFNLKAFNTHIQQKNNSSSIVITILGFVIYPVAHVFFKHKVKTDLSRNAIQHLN</sequence>